<dbReference type="InterPro" id="IPR013922">
    <property type="entry name" value="Cyclin_PHO80-like"/>
</dbReference>
<dbReference type="EMBL" id="ML143393">
    <property type="protein sequence ID" value="TBU32868.1"/>
    <property type="molecule type" value="Genomic_DNA"/>
</dbReference>
<accession>A0A4Q9MZH7</accession>
<feature type="region of interest" description="Disordered" evidence="1">
    <location>
        <begin position="215"/>
        <end position="234"/>
    </location>
</feature>
<dbReference type="Gene3D" id="1.10.472.10">
    <property type="entry name" value="Cyclin-like"/>
    <property type="match status" value="1"/>
</dbReference>
<dbReference type="PANTHER" id="PTHR15615:SF27">
    <property type="entry name" value="PHO85 CYCLIN CLG1"/>
    <property type="match status" value="1"/>
</dbReference>
<dbReference type="GO" id="GO:0016538">
    <property type="term" value="F:cyclin-dependent protein serine/threonine kinase regulator activity"/>
    <property type="evidence" value="ECO:0007669"/>
    <property type="project" value="TreeGrafter"/>
</dbReference>
<dbReference type="Proteomes" id="UP000292957">
    <property type="component" value="Unassembled WGS sequence"/>
</dbReference>
<sequence>MPVPVPAYTKQPAHPVIKINHPVQPDSESSVFQHLTHSLPLPPQGPPPSYATREEWISSLPSWRRNKPRRIWEDESARTQDFTLQDFNEGLAVADNVSVIKGELAQACIPPVRYTQPQAPAYGNMYLPAEELDEEMSGYPAAMQDWRSDDGAYGVDVPSAEKKHYERMVLESPPEVDEDYTHRVITRSYSAPDYTSESYAGYERGAFSPVLEDCSPDGLGNSSPEAADVAEPGSSPVGPATPFADYVDNAIAAEAQLIPALQRNRAVEVAQAAAYSAHHDGYHVSCYQCQTYQVEQPMQQAPVVDTVVAPVATMAYKKLAAPLSEWIVGYVWKVCTTGMRLSPEYAQPSAFLKHYPSTPPAHLVSSTHSMLLSTLLQPSAIFLALWYIVRLPVFFGPVGLCPEHAKEMRFRAELLGDAHIGTDRDVIEAYAPFRLILLGCMLANKWLDDHTFSNKTWHTISNVPIRSLNRLEALALDIFKYDLSITTEQWSTWLSDIMAYHQASSSPVFPQPISRPSTSPHNIVRGAIETLVDARPVDCGCGGNDSSACTVPPQPVFVALDSKKEKASIKETYVDDVLEIDLDEDGPIREEYLPRRRTSRRSSGFGYVPFVKFPERSLPPPAKWSPAADEPIVRDASRSHGQYVAPQPVAHLSMGPAPPPPPPPFQSAMDVHRPPWPVGGYIMGQEPVNRPPVFAPPPVFQAPVPGFEYGYAMPPAPHGHARSHSLTYNQAIADQVPARMRSYSQTRYDLPYSDVRATEPHFFPPPAMSSHWGAYDRVGFPTSYDRPFGLQHRPSLKA</sequence>
<gene>
    <name evidence="2" type="ORF">BD311DRAFT_513908</name>
</gene>
<dbReference type="Pfam" id="PF08613">
    <property type="entry name" value="Cyclin"/>
    <property type="match status" value="1"/>
</dbReference>
<dbReference type="OrthoDB" id="286814at2759"/>
<proteinExistence type="predicted"/>
<protein>
    <recommendedName>
        <fullName evidence="3">Cyclin N-terminal domain-containing protein</fullName>
    </recommendedName>
</protein>
<dbReference type="GO" id="GO:0005634">
    <property type="term" value="C:nucleus"/>
    <property type="evidence" value="ECO:0007669"/>
    <property type="project" value="TreeGrafter"/>
</dbReference>
<dbReference type="GO" id="GO:0019901">
    <property type="term" value="F:protein kinase binding"/>
    <property type="evidence" value="ECO:0007669"/>
    <property type="project" value="InterPro"/>
</dbReference>
<reference evidence="2" key="1">
    <citation type="submission" date="2019-01" db="EMBL/GenBank/DDBJ databases">
        <title>Draft genome sequences of three monokaryotic isolates of the white-rot basidiomycete fungus Dichomitus squalens.</title>
        <authorList>
            <consortium name="DOE Joint Genome Institute"/>
            <person name="Lopez S.C."/>
            <person name="Andreopoulos B."/>
            <person name="Pangilinan J."/>
            <person name="Lipzen A."/>
            <person name="Riley R."/>
            <person name="Ahrendt S."/>
            <person name="Ng V."/>
            <person name="Barry K."/>
            <person name="Daum C."/>
            <person name="Grigoriev I.V."/>
            <person name="Hilden K.S."/>
            <person name="Makela M.R."/>
            <person name="de Vries R.P."/>
        </authorList>
    </citation>
    <scope>NUCLEOTIDE SEQUENCE [LARGE SCALE GENOMIC DNA]</scope>
    <source>
        <strain evidence="2">OM18370.1</strain>
    </source>
</reference>
<evidence type="ECO:0000256" key="1">
    <source>
        <dbReference type="SAM" id="MobiDB-lite"/>
    </source>
</evidence>
<dbReference type="PANTHER" id="PTHR15615">
    <property type="match status" value="1"/>
</dbReference>
<organism evidence="2">
    <name type="scientific">Dichomitus squalens</name>
    <dbReference type="NCBI Taxonomy" id="114155"/>
    <lineage>
        <taxon>Eukaryota</taxon>
        <taxon>Fungi</taxon>
        <taxon>Dikarya</taxon>
        <taxon>Basidiomycota</taxon>
        <taxon>Agaricomycotina</taxon>
        <taxon>Agaricomycetes</taxon>
        <taxon>Polyporales</taxon>
        <taxon>Polyporaceae</taxon>
        <taxon>Dichomitus</taxon>
    </lineage>
</organism>
<evidence type="ECO:0008006" key="3">
    <source>
        <dbReference type="Google" id="ProtNLM"/>
    </source>
</evidence>
<dbReference type="AlphaFoldDB" id="A0A4Q9MZH7"/>
<dbReference type="GO" id="GO:0000307">
    <property type="term" value="C:cyclin-dependent protein kinase holoenzyme complex"/>
    <property type="evidence" value="ECO:0007669"/>
    <property type="project" value="TreeGrafter"/>
</dbReference>
<name>A0A4Q9MZH7_9APHY</name>
<evidence type="ECO:0000313" key="2">
    <source>
        <dbReference type="EMBL" id="TBU32868.1"/>
    </source>
</evidence>
<dbReference type="CDD" id="cd20557">
    <property type="entry name" value="CYCLIN_ScPCL1-like"/>
    <property type="match status" value="1"/>
</dbReference>